<dbReference type="OrthoDB" id="9797415at2"/>
<evidence type="ECO:0000313" key="1">
    <source>
        <dbReference type="EMBL" id="CUM84513.1"/>
    </source>
</evidence>
<dbReference type="SFLD" id="SFLDS00003">
    <property type="entry name" value="Haloacid_Dehalogenase"/>
    <property type="match status" value="1"/>
</dbReference>
<dbReference type="NCBIfam" id="TIGR01509">
    <property type="entry name" value="HAD-SF-IA-v3"/>
    <property type="match status" value="1"/>
</dbReference>
<dbReference type="SFLD" id="SFLDG01129">
    <property type="entry name" value="C1.5:_HAD__Beta-PGM__Phosphata"/>
    <property type="match status" value="1"/>
</dbReference>
<protein>
    <submittedName>
        <fullName evidence="1">Phosphatase yihX</fullName>
        <ecNumber evidence="1">3.1.3.-</ecNumber>
    </submittedName>
</protein>
<dbReference type="RefSeq" id="WP_055193348.1">
    <property type="nucleotide sequence ID" value="NZ_CABIYH010000005.1"/>
</dbReference>
<dbReference type="Gene3D" id="1.10.150.240">
    <property type="entry name" value="Putative phosphatase, domain 2"/>
    <property type="match status" value="1"/>
</dbReference>
<dbReference type="Pfam" id="PF00702">
    <property type="entry name" value="Hydrolase"/>
    <property type="match status" value="1"/>
</dbReference>
<dbReference type="PRINTS" id="PR00413">
    <property type="entry name" value="HADHALOGNASE"/>
</dbReference>
<keyword evidence="1" id="KW-0378">Hydrolase</keyword>
<sequence length="211" mass="24629">MEQIKNIIFDVGDVLLSYRWKYMLMDYGLSEEEAVRIGTEMFDDPEGLWGLLDLGTVPQQEIIERYCRKYPADEKVIRWFIGHGEYMPVARPAVWELVHELKKQGYGVYLLSNYSEELFKKHTEYADFMNDIDGLIVSYMVHKAKPDPAIYAALCEKYELNPSECLFFDDRLENVQAAISYGMQAKRVLSKEGLVEDLEKIVQVYKSLQKK</sequence>
<gene>
    <name evidence="1" type="primary">yihX</name>
    <name evidence="1" type="ORF">ERS852572_00742</name>
</gene>
<dbReference type="AlphaFoldDB" id="A0A173S2H7"/>
<reference evidence="1 2" key="1">
    <citation type="submission" date="2015-09" db="EMBL/GenBank/DDBJ databases">
        <authorList>
            <consortium name="Pathogen Informatics"/>
        </authorList>
    </citation>
    <scope>NUCLEOTIDE SEQUENCE [LARGE SCALE GENOMIC DNA]</scope>
    <source>
        <strain evidence="1 2">2789STDY5834960</strain>
    </source>
</reference>
<dbReference type="STRING" id="166486.ERS852572_00742"/>
<proteinExistence type="predicted"/>
<dbReference type="PANTHER" id="PTHR43611">
    <property type="entry name" value="ALPHA-D-GLUCOSE 1-PHOSPHATE PHOSPHATASE"/>
    <property type="match status" value="1"/>
</dbReference>
<dbReference type="SUPFAM" id="SSF56784">
    <property type="entry name" value="HAD-like"/>
    <property type="match status" value="1"/>
</dbReference>
<dbReference type="Gene3D" id="3.40.50.1000">
    <property type="entry name" value="HAD superfamily/HAD-like"/>
    <property type="match status" value="1"/>
</dbReference>
<dbReference type="GO" id="GO:0016787">
    <property type="term" value="F:hydrolase activity"/>
    <property type="evidence" value="ECO:0007669"/>
    <property type="project" value="UniProtKB-KW"/>
</dbReference>
<dbReference type="InterPro" id="IPR036412">
    <property type="entry name" value="HAD-like_sf"/>
</dbReference>
<dbReference type="InterPro" id="IPR023198">
    <property type="entry name" value="PGP-like_dom2"/>
</dbReference>
<dbReference type="EMBL" id="CYXZ01000005">
    <property type="protein sequence ID" value="CUM84513.1"/>
    <property type="molecule type" value="Genomic_DNA"/>
</dbReference>
<dbReference type="InterPro" id="IPR023214">
    <property type="entry name" value="HAD_sf"/>
</dbReference>
<dbReference type="Proteomes" id="UP000095350">
    <property type="component" value="Unassembled WGS sequence"/>
</dbReference>
<dbReference type="CDD" id="cd02603">
    <property type="entry name" value="HAD_sEH-N_like"/>
    <property type="match status" value="1"/>
</dbReference>
<organism evidence="1 2">
    <name type="scientific">Roseburia intestinalis</name>
    <dbReference type="NCBI Taxonomy" id="166486"/>
    <lineage>
        <taxon>Bacteria</taxon>
        <taxon>Bacillati</taxon>
        <taxon>Bacillota</taxon>
        <taxon>Clostridia</taxon>
        <taxon>Lachnospirales</taxon>
        <taxon>Lachnospiraceae</taxon>
        <taxon>Roseburia</taxon>
    </lineage>
</organism>
<dbReference type="PaxDb" id="166486-ERS852572_00742"/>
<accession>A0A173S2H7</accession>
<dbReference type="PANTHER" id="PTHR43611:SF3">
    <property type="entry name" value="FLAVIN MONONUCLEOTIDE HYDROLASE 1, CHLOROPLATIC"/>
    <property type="match status" value="1"/>
</dbReference>
<dbReference type="InterPro" id="IPR006439">
    <property type="entry name" value="HAD-SF_hydro_IA"/>
</dbReference>
<evidence type="ECO:0000313" key="2">
    <source>
        <dbReference type="Proteomes" id="UP000095350"/>
    </source>
</evidence>
<name>A0A173S2H7_9FIRM</name>
<dbReference type="EC" id="3.1.3.-" evidence="1"/>